<dbReference type="SMART" id="SM00530">
    <property type="entry name" value="HTH_XRE"/>
    <property type="match status" value="1"/>
</dbReference>
<feature type="domain" description="HTH cro/C1-type" evidence="2">
    <location>
        <begin position="8"/>
        <end position="62"/>
    </location>
</feature>
<dbReference type="Pfam" id="PF06114">
    <property type="entry name" value="Peptidase_M78"/>
    <property type="match status" value="1"/>
</dbReference>
<dbReference type="PANTHER" id="PTHR43236:SF1">
    <property type="entry name" value="BLL7220 PROTEIN"/>
    <property type="match status" value="1"/>
</dbReference>
<dbReference type="OrthoDB" id="9794834at2"/>
<dbReference type="SUPFAM" id="SSF47413">
    <property type="entry name" value="lambda repressor-like DNA-binding domains"/>
    <property type="match status" value="1"/>
</dbReference>
<evidence type="ECO:0000313" key="3">
    <source>
        <dbReference type="EMBL" id="SDM79948.1"/>
    </source>
</evidence>
<accession>A0A1G9W5Z2</accession>
<sequence length="347" mass="38622">MNDLGEVLTTARRASGMTQGELADRVDITQAALSRYENGLREPDDTTLQALARELGVTIKFIEHAGRARGAVAVDAHMRRRGTAPATIWKRLEARLNMYRMHASLMTEEVTIHADRRIPTFDPIDTRPEDAARLVRMQWGMPVGPVRNLIGWIEAAGCLVIEESFGSPRVDGMSQWVNAQPIMFVNRDAPTDRKRLTLAHELGHLVLHSNEVVEDVEDQANAFAAEFLMPIDVIRPRLRNLRRDALPDLKREWGVSMAALVERGYRAGLMTSSQRTGFYKYLGVMGWRTREPVSDELAPEVPRLAGAIASSLAERGLSATEIADIAGFASPEDNRLLDLAPRGLRIV</sequence>
<proteinExistence type="inferred from homology"/>
<comment type="similarity">
    <text evidence="1">Belongs to the short-chain fatty acyl-CoA assimilation regulator (ScfR) family.</text>
</comment>
<dbReference type="GO" id="GO:0003677">
    <property type="term" value="F:DNA binding"/>
    <property type="evidence" value="ECO:0007669"/>
    <property type="project" value="InterPro"/>
</dbReference>
<reference evidence="3 4" key="1">
    <citation type="submission" date="2016-10" db="EMBL/GenBank/DDBJ databases">
        <authorList>
            <person name="de Groot N.N."/>
        </authorList>
    </citation>
    <scope>NUCLEOTIDE SEQUENCE [LARGE SCALE GENOMIC DNA]</scope>
    <source>
        <strain evidence="3 4">CGMCC 1.11147</strain>
    </source>
</reference>
<dbReference type="Gene3D" id="1.10.260.40">
    <property type="entry name" value="lambda repressor-like DNA-binding domains"/>
    <property type="match status" value="1"/>
</dbReference>
<evidence type="ECO:0000256" key="1">
    <source>
        <dbReference type="ARBA" id="ARBA00007227"/>
    </source>
</evidence>
<dbReference type="Pfam" id="PF01381">
    <property type="entry name" value="HTH_3"/>
    <property type="match status" value="1"/>
</dbReference>
<dbReference type="EMBL" id="FNIC01000001">
    <property type="protein sequence ID" value="SDM79948.1"/>
    <property type="molecule type" value="Genomic_DNA"/>
</dbReference>
<dbReference type="Proteomes" id="UP000199004">
    <property type="component" value="Unassembled WGS sequence"/>
</dbReference>
<dbReference type="InterPro" id="IPR001387">
    <property type="entry name" value="Cro/C1-type_HTH"/>
</dbReference>
<dbReference type="AlphaFoldDB" id="A0A1G9W5Z2"/>
<dbReference type="InterPro" id="IPR010982">
    <property type="entry name" value="Lambda_DNA-bd_dom_sf"/>
</dbReference>
<dbReference type="InterPro" id="IPR052345">
    <property type="entry name" value="Rad_response_metalloprotease"/>
</dbReference>
<protein>
    <submittedName>
        <fullName evidence="3">Zn-dependent peptidase ImmA, M78 family</fullName>
    </submittedName>
</protein>
<keyword evidence="4" id="KW-1185">Reference proteome</keyword>
<organism evidence="3 4">
    <name type="scientific">Nocardioides szechwanensis</name>
    <dbReference type="NCBI Taxonomy" id="1005944"/>
    <lineage>
        <taxon>Bacteria</taxon>
        <taxon>Bacillati</taxon>
        <taxon>Actinomycetota</taxon>
        <taxon>Actinomycetes</taxon>
        <taxon>Propionibacteriales</taxon>
        <taxon>Nocardioidaceae</taxon>
        <taxon>Nocardioides</taxon>
    </lineage>
</organism>
<gene>
    <name evidence="3" type="ORF">SAMN05192576_0958</name>
</gene>
<evidence type="ECO:0000259" key="2">
    <source>
        <dbReference type="PROSITE" id="PS50943"/>
    </source>
</evidence>
<name>A0A1G9W5Z2_9ACTN</name>
<dbReference type="CDD" id="cd00093">
    <property type="entry name" value="HTH_XRE"/>
    <property type="match status" value="1"/>
</dbReference>
<evidence type="ECO:0000313" key="4">
    <source>
        <dbReference type="Proteomes" id="UP000199004"/>
    </source>
</evidence>
<dbReference type="PANTHER" id="PTHR43236">
    <property type="entry name" value="ANTITOXIN HIGA1"/>
    <property type="match status" value="1"/>
</dbReference>
<dbReference type="STRING" id="1005944.SAMN05192576_0958"/>
<dbReference type="PROSITE" id="PS50943">
    <property type="entry name" value="HTH_CROC1"/>
    <property type="match status" value="1"/>
</dbReference>
<dbReference type="Gene3D" id="1.10.10.2910">
    <property type="match status" value="1"/>
</dbReference>
<dbReference type="InterPro" id="IPR010359">
    <property type="entry name" value="IrrE_HExxH"/>
</dbReference>
<dbReference type="RefSeq" id="WP_091022323.1">
    <property type="nucleotide sequence ID" value="NZ_BKAE01000002.1"/>
</dbReference>